<keyword evidence="3" id="KW-1185">Reference proteome</keyword>
<evidence type="ECO:0000313" key="3">
    <source>
        <dbReference type="Proteomes" id="UP000637980"/>
    </source>
</evidence>
<comment type="caution">
    <text evidence="2">The sequence shown here is derived from an EMBL/GenBank/DDBJ whole genome shotgun (WGS) entry which is preliminary data.</text>
</comment>
<proteinExistence type="predicted"/>
<dbReference type="EMBL" id="BMXE01000016">
    <property type="protein sequence ID" value="GHB50676.1"/>
    <property type="molecule type" value="Genomic_DNA"/>
</dbReference>
<protein>
    <submittedName>
        <fullName evidence="2">Uncharacterized protein</fullName>
    </submittedName>
</protein>
<evidence type="ECO:0000256" key="1">
    <source>
        <dbReference type="SAM" id="SignalP"/>
    </source>
</evidence>
<dbReference type="RefSeq" id="WP_189439024.1">
    <property type="nucleotide sequence ID" value="NZ_BMXE01000016.1"/>
</dbReference>
<sequence>MKISLRFKVLWTLSLNLACLLSFLAYSEAQTPAQHRKILDSVDLSDRDSKLGLRIIWDQNNLIPNCRENYAETMPGRTCDRRTFQYIDGPSKVPRNEKEYKTPIDFLPNTLANSLAFSTGVGGNYTVHERCTEKEIQALAEWAKANQKLQRDDVLTVSYLSPNDPWAFCFHEDSWAWDTDLRQGIERVFQNQVFWIWRGGEVVGTASCSIARRSPGGGRNYKSKIFPQCSIELNFGQGDYQMRISPFPAANLRVMLSRLGPMTRDFWMRFEETIALHDFDKDLFFPKVHFSDRTQNILKQIEEQVR</sequence>
<dbReference type="Proteomes" id="UP000637980">
    <property type="component" value="Unassembled WGS sequence"/>
</dbReference>
<reference evidence="3" key="1">
    <citation type="journal article" date="2019" name="Int. J. Syst. Evol. Microbiol.">
        <title>The Global Catalogue of Microorganisms (GCM) 10K type strain sequencing project: providing services to taxonomists for standard genome sequencing and annotation.</title>
        <authorList>
            <consortium name="The Broad Institute Genomics Platform"/>
            <consortium name="The Broad Institute Genome Sequencing Center for Infectious Disease"/>
            <person name="Wu L."/>
            <person name="Ma J."/>
        </authorList>
    </citation>
    <scope>NUCLEOTIDE SEQUENCE [LARGE SCALE GENOMIC DNA]</scope>
    <source>
        <strain evidence="3">KCTC 12861</strain>
    </source>
</reference>
<organism evidence="2 3">
    <name type="scientific">Pseudovibrio japonicus</name>
    <dbReference type="NCBI Taxonomy" id="366534"/>
    <lineage>
        <taxon>Bacteria</taxon>
        <taxon>Pseudomonadati</taxon>
        <taxon>Pseudomonadota</taxon>
        <taxon>Alphaproteobacteria</taxon>
        <taxon>Hyphomicrobiales</taxon>
        <taxon>Stappiaceae</taxon>
        <taxon>Pseudovibrio</taxon>
    </lineage>
</organism>
<gene>
    <name evidence="2" type="ORF">GCM10007094_44730</name>
</gene>
<accession>A0ABQ3ERV7</accession>
<evidence type="ECO:0000313" key="2">
    <source>
        <dbReference type="EMBL" id="GHB50676.1"/>
    </source>
</evidence>
<feature type="signal peptide" evidence="1">
    <location>
        <begin position="1"/>
        <end position="27"/>
    </location>
</feature>
<keyword evidence="1" id="KW-0732">Signal</keyword>
<feature type="chain" id="PRO_5045747661" evidence="1">
    <location>
        <begin position="28"/>
        <end position="306"/>
    </location>
</feature>
<name>A0ABQ3ERV7_9HYPH</name>